<evidence type="ECO:0000313" key="1">
    <source>
        <dbReference type="EMBL" id="RDH41815.1"/>
    </source>
</evidence>
<dbReference type="AlphaFoldDB" id="A0A4P9VFD6"/>
<organism evidence="1 3">
    <name type="scientific">Zooshikella ganghwensis</name>
    <dbReference type="NCBI Taxonomy" id="202772"/>
    <lineage>
        <taxon>Bacteria</taxon>
        <taxon>Pseudomonadati</taxon>
        <taxon>Pseudomonadota</taxon>
        <taxon>Gammaproteobacteria</taxon>
        <taxon>Oceanospirillales</taxon>
        <taxon>Zooshikellaceae</taxon>
        <taxon>Zooshikella</taxon>
    </lineage>
</organism>
<dbReference type="EMBL" id="NDXW01000003">
    <property type="protein sequence ID" value="RDH41815.1"/>
    <property type="molecule type" value="Genomic_DNA"/>
</dbReference>
<evidence type="ECO:0000313" key="3">
    <source>
        <dbReference type="Proteomes" id="UP000257039"/>
    </source>
</evidence>
<protein>
    <submittedName>
        <fullName evidence="1">Uncharacterized protein</fullName>
    </submittedName>
</protein>
<dbReference type="Proteomes" id="UP000257039">
    <property type="component" value="Unassembled WGS sequence"/>
</dbReference>
<keyword evidence="3" id="KW-1185">Reference proteome</keyword>
<sequence>MTISTTEKLARYETAQETIGVLIAIRSKWIYEEEQKPEPNQDLIKQWRAEKHQFQYELDELLIDDDEKIETILNEYAPIVKAYMAS</sequence>
<name>A0A4P9VFD6_9GAMM</name>
<accession>A0A4P9VFD6</accession>
<evidence type="ECO:0000313" key="2">
    <source>
        <dbReference type="EMBL" id="RDH41847.1"/>
    </source>
</evidence>
<dbReference type="EMBL" id="NDXW01000002">
    <property type="protein sequence ID" value="RDH41847.1"/>
    <property type="molecule type" value="Genomic_DNA"/>
</dbReference>
<dbReference type="RefSeq" id="WP_094789520.1">
    <property type="nucleotide sequence ID" value="NZ_NDXW01000002.1"/>
</dbReference>
<comment type="caution">
    <text evidence="1">The sequence shown here is derived from an EMBL/GenBank/DDBJ whole genome shotgun (WGS) entry which is preliminary data.</text>
</comment>
<proteinExistence type="predicted"/>
<gene>
    <name evidence="2" type="ORF">B9G39_25830</name>
    <name evidence="1" type="ORF">B9G39_26690</name>
</gene>
<reference evidence="1 3" key="1">
    <citation type="submission" date="2017-04" db="EMBL/GenBank/DDBJ databases">
        <title>Draft genome sequence of Zooshikella ganghwensis VG4 isolated from Red Sea sediments.</title>
        <authorList>
            <person name="Rehman Z."/>
            <person name="Alam I."/>
            <person name="Kamau A."/>
            <person name="Bajic V."/>
            <person name="Leiknes T."/>
        </authorList>
    </citation>
    <scope>NUCLEOTIDE SEQUENCE [LARGE SCALE GENOMIC DNA]</scope>
    <source>
        <strain evidence="1 3">VG4</strain>
    </source>
</reference>